<evidence type="ECO:0000313" key="2">
    <source>
        <dbReference type="EMBL" id="AXL21835.1"/>
    </source>
</evidence>
<evidence type="ECO:0000313" key="3">
    <source>
        <dbReference type="Proteomes" id="UP000254337"/>
    </source>
</evidence>
<dbReference type="RefSeq" id="WP_107196353.1">
    <property type="nucleotide sequence ID" value="NZ_CP029462.1"/>
</dbReference>
<protein>
    <submittedName>
        <fullName evidence="2">Uncharacterized protein</fullName>
    </submittedName>
</protein>
<accession>A0A346B142</accession>
<sequence>MKVIINMSGEPDEIMALFREVSGTDIKENVVSEIPSQKKRAGRPKKTVTTEEKDDIDKEIESKIFG</sequence>
<dbReference type="KEGG" id="meg:DKB62_09815"/>
<dbReference type="Proteomes" id="UP000254337">
    <property type="component" value="Chromosome"/>
</dbReference>
<dbReference type="EMBL" id="CP029462">
    <property type="protein sequence ID" value="AXL21835.1"/>
    <property type="molecule type" value="Genomic_DNA"/>
</dbReference>
<keyword evidence="3" id="KW-1185">Reference proteome</keyword>
<dbReference type="AlphaFoldDB" id="A0A346B142"/>
<feature type="region of interest" description="Disordered" evidence="1">
    <location>
        <begin position="34"/>
        <end position="66"/>
    </location>
</feature>
<organism evidence="2 3">
    <name type="scientific">Megasphaera stantonii</name>
    <dbReference type="NCBI Taxonomy" id="2144175"/>
    <lineage>
        <taxon>Bacteria</taxon>
        <taxon>Bacillati</taxon>
        <taxon>Bacillota</taxon>
        <taxon>Negativicutes</taxon>
        <taxon>Veillonellales</taxon>
        <taxon>Veillonellaceae</taxon>
        <taxon>Megasphaera</taxon>
    </lineage>
</organism>
<feature type="compositionally biased region" description="Basic and acidic residues" evidence="1">
    <location>
        <begin position="48"/>
        <end position="66"/>
    </location>
</feature>
<evidence type="ECO:0000256" key="1">
    <source>
        <dbReference type="SAM" id="MobiDB-lite"/>
    </source>
</evidence>
<name>A0A346B142_9FIRM</name>
<proteinExistence type="predicted"/>
<reference evidence="2 3" key="1">
    <citation type="submission" date="2018-05" db="EMBL/GenBank/DDBJ databases">
        <title>Complete genome sequence of Megasphaera sp. AJH120T, isolated from the ceca of a chicken.</title>
        <authorList>
            <person name="Maki J."/>
            <person name="Looft T."/>
        </authorList>
    </citation>
    <scope>NUCLEOTIDE SEQUENCE [LARGE SCALE GENOMIC DNA]</scope>
    <source>
        <strain evidence="2 3">AJH120</strain>
    </source>
</reference>
<gene>
    <name evidence="2" type="ORF">DKB62_09815</name>
</gene>
<feature type="compositionally biased region" description="Basic residues" evidence="1">
    <location>
        <begin position="37"/>
        <end position="46"/>
    </location>
</feature>